<organism evidence="1">
    <name type="scientific">bioreactor metagenome</name>
    <dbReference type="NCBI Taxonomy" id="1076179"/>
    <lineage>
        <taxon>unclassified sequences</taxon>
        <taxon>metagenomes</taxon>
        <taxon>ecological metagenomes</taxon>
    </lineage>
</organism>
<sequence length="130" mass="14204">MGAATGFSHKTGGMAVVNHYHGVVFISQITDFFQYCDITVHAENTIGSNHYEAAAFFSCFFQTTFQTFSILSGCRIQFLNIAHVAVFVCPALSFAKTYPIDDGSMIQSVADNGVVFAKQWFKNGPIGVKT</sequence>
<proteinExistence type="predicted"/>
<dbReference type="AlphaFoldDB" id="A0A644YMB4"/>
<protein>
    <submittedName>
        <fullName evidence="1">Uncharacterized protein</fullName>
    </submittedName>
</protein>
<accession>A0A644YMB4</accession>
<comment type="caution">
    <text evidence="1">The sequence shown here is derived from an EMBL/GenBank/DDBJ whole genome shotgun (WGS) entry which is preliminary data.</text>
</comment>
<gene>
    <name evidence="1" type="ORF">SDC9_76186</name>
</gene>
<dbReference type="EMBL" id="VSSQ01005567">
    <property type="protein sequence ID" value="MPM29646.1"/>
    <property type="molecule type" value="Genomic_DNA"/>
</dbReference>
<evidence type="ECO:0000313" key="1">
    <source>
        <dbReference type="EMBL" id="MPM29646.1"/>
    </source>
</evidence>
<name>A0A644YMB4_9ZZZZ</name>
<reference evidence="1" key="1">
    <citation type="submission" date="2019-08" db="EMBL/GenBank/DDBJ databases">
        <authorList>
            <person name="Kucharzyk K."/>
            <person name="Murdoch R.W."/>
            <person name="Higgins S."/>
            <person name="Loffler F."/>
        </authorList>
    </citation>
    <scope>NUCLEOTIDE SEQUENCE</scope>
</reference>